<keyword evidence="2" id="KW-1185">Reference proteome</keyword>
<dbReference type="AlphaFoldDB" id="A0A4Z1IHP7"/>
<evidence type="ECO:0000313" key="2">
    <source>
        <dbReference type="Proteomes" id="UP000297527"/>
    </source>
</evidence>
<reference evidence="1 2" key="1">
    <citation type="submission" date="2017-12" db="EMBL/GenBank/DDBJ databases">
        <title>Comparative genomics of Botrytis spp.</title>
        <authorList>
            <person name="Valero-Jimenez C.A."/>
            <person name="Tapia P."/>
            <person name="Veloso J."/>
            <person name="Silva-Moreno E."/>
            <person name="Staats M."/>
            <person name="Valdes J.H."/>
            <person name="Van Kan J.A.L."/>
        </authorList>
    </citation>
    <scope>NUCLEOTIDE SEQUENCE [LARGE SCALE GENOMIC DNA]</scope>
    <source>
        <strain evidence="1 2">MUCL11595</strain>
    </source>
</reference>
<evidence type="ECO:0000313" key="1">
    <source>
        <dbReference type="EMBL" id="TGO61189.1"/>
    </source>
</evidence>
<gene>
    <name evidence="1" type="ORF">BCON_0029g00300</name>
</gene>
<dbReference type="Proteomes" id="UP000297527">
    <property type="component" value="Unassembled WGS sequence"/>
</dbReference>
<comment type="caution">
    <text evidence="1">The sequence shown here is derived from an EMBL/GenBank/DDBJ whole genome shotgun (WGS) entry which is preliminary data.</text>
</comment>
<dbReference type="EMBL" id="PQXN01000029">
    <property type="protein sequence ID" value="TGO61189.1"/>
    <property type="molecule type" value="Genomic_DNA"/>
</dbReference>
<accession>A0A4Z1IHP7</accession>
<protein>
    <submittedName>
        <fullName evidence="1">Uncharacterized protein</fullName>
    </submittedName>
</protein>
<name>A0A4Z1IHP7_9HELO</name>
<organism evidence="1 2">
    <name type="scientific">Botryotinia convoluta</name>
    <dbReference type="NCBI Taxonomy" id="54673"/>
    <lineage>
        <taxon>Eukaryota</taxon>
        <taxon>Fungi</taxon>
        <taxon>Dikarya</taxon>
        <taxon>Ascomycota</taxon>
        <taxon>Pezizomycotina</taxon>
        <taxon>Leotiomycetes</taxon>
        <taxon>Helotiales</taxon>
        <taxon>Sclerotiniaceae</taxon>
        <taxon>Botryotinia</taxon>
    </lineage>
</organism>
<sequence length="72" mass="8130">MHDEFICQPINTTRESNFLSENMPKIINRTLPVKKLLSAMIDLSTIPKNNYRIGERKVSDTGGGWGIALRQA</sequence>
<proteinExistence type="predicted"/>